<evidence type="ECO:0000256" key="1">
    <source>
        <dbReference type="ARBA" id="ARBA00001971"/>
    </source>
</evidence>
<organism evidence="9 10">
    <name type="scientific">Xylaria multiplex</name>
    <dbReference type="NCBI Taxonomy" id="323545"/>
    <lineage>
        <taxon>Eukaryota</taxon>
        <taxon>Fungi</taxon>
        <taxon>Dikarya</taxon>
        <taxon>Ascomycota</taxon>
        <taxon>Pezizomycotina</taxon>
        <taxon>Sordariomycetes</taxon>
        <taxon>Xylariomycetidae</taxon>
        <taxon>Xylariales</taxon>
        <taxon>Xylariaceae</taxon>
        <taxon>Xylaria</taxon>
    </lineage>
</organism>
<proteinExistence type="inferred from homology"/>
<evidence type="ECO:0000256" key="4">
    <source>
        <dbReference type="ARBA" id="ARBA00023002"/>
    </source>
</evidence>
<evidence type="ECO:0000256" key="8">
    <source>
        <dbReference type="SAM" id="MobiDB-lite"/>
    </source>
</evidence>
<dbReference type="PANTHER" id="PTHR46206">
    <property type="entry name" value="CYTOCHROME P450"/>
    <property type="match status" value="1"/>
</dbReference>
<dbReference type="Gene3D" id="1.10.630.10">
    <property type="entry name" value="Cytochrome P450"/>
    <property type="match status" value="1"/>
</dbReference>
<dbReference type="InterPro" id="IPR002403">
    <property type="entry name" value="Cyt_P450_E_grp-IV"/>
</dbReference>
<dbReference type="GO" id="GO:0005506">
    <property type="term" value="F:iron ion binding"/>
    <property type="evidence" value="ECO:0007669"/>
    <property type="project" value="InterPro"/>
</dbReference>
<keyword evidence="4" id="KW-0560">Oxidoreductase</keyword>
<evidence type="ECO:0000256" key="5">
    <source>
        <dbReference type="ARBA" id="ARBA00023004"/>
    </source>
</evidence>
<dbReference type="PRINTS" id="PR00465">
    <property type="entry name" value="EP450IV"/>
</dbReference>
<evidence type="ECO:0000256" key="2">
    <source>
        <dbReference type="ARBA" id="ARBA00010617"/>
    </source>
</evidence>
<comment type="similarity">
    <text evidence="2">Belongs to the cytochrome P450 family.</text>
</comment>
<dbReference type="GO" id="GO:0020037">
    <property type="term" value="F:heme binding"/>
    <property type="evidence" value="ECO:0007669"/>
    <property type="project" value="InterPro"/>
</dbReference>
<dbReference type="InterPro" id="IPR036396">
    <property type="entry name" value="Cyt_P450_sf"/>
</dbReference>
<dbReference type="AlphaFoldDB" id="A0A7C8IQN2"/>
<dbReference type="SUPFAM" id="SSF48264">
    <property type="entry name" value="Cytochrome P450"/>
    <property type="match status" value="1"/>
</dbReference>
<dbReference type="EMBL" id="WUBL01000167">
    <property type="protein sequence ID" value="KAF2964082.1"/>
    <property type="molecule type" value="Genomic_DNA"/>
</dbReference>
<name>A0A7C8IQN2_9PEZI</name>
<protein>
    <submittedName>
        <fullName evidence="9">Uncharacterized protein</fullName>
    </submittedName>
</protein>
<comment type="caution">
    <text evidence="9">The sequence shown here is derived from an EMBL/GenBank/DDBJ whole genome shotgun (WGS) entry which is preliminary data.</text>
</comment>
<dbReference type="Pfam" id="PF00067">
    <property type="entry name" value="p450"/>
    <property type="match status" value="1"/>
</dbReference>
<keyword evidence="6" id="KW-0503">Monooxygenase</keyword>
<dbReference type="Proteomes" id="UP000481858">
    <property type="component" value="Unassembled WGS sequence"/>
</dbReference>
<feature type="binding site" description="axial binding residue" evidence="7">
    <location>
        <position position="530"/>
    </location>
    <ligand>
        <name>heme</name>
        <dbReference type="ChEBI" id="CHEBI:30413"/>
    </ligand>
    <ligandPart>
        <name>Fe</name>
        <dbReference type="ChEBI" id="CHEBI:18248"/>
    </ligandPart>
</feature>
<reference evidence="9 10" key="1">
    <citation type="submission" date="2019-12" db="EMBL/GenBank/DDBJ databases">
        <title>Draft genome sequence of the ascomycete Xylaria multiplex DSM 110363.</title>
        <authorList>
            <person name="Buettner E."/>
            <person name="Kellner H."/>
        </authorList>
    </citation>
    <scope>NUCLEOTIDE SEQUENCE [LARGE SCALE GENOMIC DNA]</scope>
    <source>
        <strain evidence="9 10">DSM 110363</strain>
    </source>
</reference>
<keyword evidence="7" id="KW-0349">Heme</keyword>
<keyword evidence="10" id="KW-1185">Reference proteome</keyword>
<keyword evidence="3 7" id="KW-0479">Metal-binding</keyword>
<dbReference type="OrthoDB" id="1844152at2759"/>
<feature type="compositionally biased region" description="Low complexity" evidence="8">
    <location>
        <begin position="590"/>
        <end position="612"/>
    </location>
</feature>
<dbReference type="PANTHER" id="PTHR46206:SF9">
    <property type="entry name" value="CYTOCHROME P450"/>
    <property type="match status" value="1"/>
</dbReference>
<dbReference type="InParanoid" id="A0A7C8IQN2"/>
<keyword evidence="5 7" id="KW-0408">Iron</keyword>
<feature type="region of interest" description="Disordered" evidence="8">
    <location>
        <begin position="588"/>
        <end position="621"/>
    </location>
</feature>
<dbReference type="GO" id="GO:0016705">
    <property type="term" value="F:oxidoreductase activity, acting on paired donors, with incorporation or reduction of molecular oxygen"/>
    <property type="evidence" value="ECO:0007669"/>
    <property type="project" value="InterPro"/>
</dbReference>
<dbReference type="CDD" id="cd11041">
    <property type="entry name" value="CYP503A1-like"/>
    <property type="match status" value="1"/>
</dbReference>
<sequence>MADRATIQKTIDAFIENNTQAVKQKDTSLLSAILAKDCVRMYRPLSFIQRYPQFFKPQISNADYEAQMTHELYTMQDVTQNVTRTVIDTVERKATLWVETTVVTTNGQNTVEVIFDLNFTDDGTQVSQVTEFVDTFESTKVLEQILSQMMRRFDTDYNILPIRYLEELRLVPPTILSSKIATSFNMLYEWTGLHFLNRSDLHAHVMKRKLAPELSKYLEIAAEEVDYGWKTDVPQSDDWVEVDIQEIVRMQVARMSARIFVGEPACRDPEWLRVCLDFTIDAFTTAFLIRMFPPWMRPFVAMFVPARYRLKHHRAKAEKVVGDKIEKHAEYMQRKKNGENTDDYEETLLDWMIEEASEEEASLSEMANRQLIMTLASVHTTSTNTAIFLFELCEHPEWLPMLREEIEEVNQQTGDASRTDIKRWHRHLDRMDSFLLECFRFHPPILLSPQRVALQPYTMKDGTHIPKGCRIAFANGEHQMDPDITPDPLTFDPMRAYRKRQSSRLQYDRNQAVLTDLNNNLTFGYGNQACPGRFLGVAEVKFLLARLLTEFDFKYPEGKSMPKTMYADENVFINPSAKLMMRKRKVNYNQPTSEGPSSTSQSPSQPNQNVESWTSEDLTWPPYTADEVDMGTGMADYPQNATGTPAYTDLGHHQRHMPDSEVSFVTPQTGYRSTSFGYGWRTGGSSTYKPDFCGINMFTGKPFKNNTTPAFKRENEYNEGYSRAAKRARIMPPSMCGNTYWEDGYEYGPSNSYASSNMYGASAPTINVHFGIGISDDWDYSAAQHGLREYTECEVYDVTTPGIEVLLHKPCIVIIEDDTEEYTVYPWTTLRP</sequence>
<accession>A0A7C8IQN2</accession>
<comment type="cofactor">
    <cofactor evidence="1 7">
        <name>heme</name>
        <dbReference type="ChEBI" id="CHEBI:30413"/>
    </cofactor>
</comment>
<dbReference type="GO" id="GO:0004497">
    <property type="term" value="F:monooxygenase activity"/>
    <property type="evidence" value="ECO:0007669"/>
    <property type="project" value="UniProtKB-KW"/>
</dbReference>
<evidence type="ECO:0000256" key="7">
    <source>
        <dbReference type="PIRSR" id="PIRSR602403-1"/>
    </source>
</evidence>
<evidence type="ECO:0000313" key="10">
    <source>
        <dbReference type="Proteomes" id="UP000481858"/>
    </source>
</evidence>
<dbReference type="InterPro" id="IPR001128">
    <property type="entry name" value="Cyt_P450"/>
</dbReference>
<gene>
    <name evidence="9" type="ORF">GQX73_g9495</name>
</gene>
<evidence type="ECO:0000256" key="6">
    <source>
        <dbReference type="ARBA" id="ARBA00023033"/>
    </source>
</evidence>
<evidence type="ECO:0000313" key="9">
    <source>
        <dbReference type="EMBL" id="KAF2964082.1"/>
    </source>
</evidence>
<evidence type="ECO:0000256" key="3">
    <source>
        <dbReference type="ARBA" id="ARBA00022723"/>
    </source>
</evidence>